<dbReference type="InterPro" id="IPR005025">
    <property type="entry name" value="FMN_Rdtase-like_dom"/>
</dbReference>
<feature type="domain" description="NADPH-dependent FMN reductase-like" evidence="3">
    <location>
        <begin position="1"/>
        <end position="130"/>
    </location>
</feature>
<dbReference type="GO" id="GO:0016491">
    <property type="term" value="F:oxidoreductase activity"/>
    <property type="evidence" value="ECO:0007669"/>
    <property type="project" value="InterPro"/>
</dbReference>
<dbReference type="STRING" id="869209.Tresu_2544"/>
<dbReference type="Pfam" id="PF03358">
    <property type="entry name" value="FMN_red"/>
    <property type="match status" value="1"/>
</dbReference>
<proteinExistence type="predicted"/>
<keyword evidence="5" id="KW-1185">Reference proteome</keyword>
<dbReference type="EMBL" id="CP002631">
    <property type="protein sequence ID" value="AEB15406.1"/>
    <property type="molecule type" value="Genomic_DNA"/>
</dbReference>
<evidence type="ECO:0000256" key="2">
    <source>
        <dbReference type="ARBA" id="ARBA00022643"/>
    </source>
</evidence>
<reference evidence="5" key="2">
    <citation type="submission" date="2011-04" db="EMBL/GenBank/DDBJ databases">
        <title>The complete genome of chromosome of Treponema succinifaciens DSM 2489.</title>
        <authorList>
            <person name="Lucas S."/>
            <person name="Copeland A."/>
            <person name="Lapidus A."/>
            <person name="Bruce D."/>
            <person name="Goodwin L."/>
            <person name="Pitluck S."/>
            <person name="Peters L."/>
            <person name="Kyrpides N."/>
            <person name="Mavromatis K."/>
            <person name="Ivanova N."/>
            <person name="Ovchinnikova G."/>
            <person name="Teshima H."/>
            <person name="Detter J.C."/>
            <person name="Tapia R."/>
            <person name="Han C."/>
            <person name="Land M."/>
            <person name="Hauser L."/>
            <person name="Markowitz V."/>
            <person name="Cheng J.-F."/>
            <person name="Hugenholtz P."/>
            <person name="Woyke T."/>
            <person name="Wu D."/>
            <person name="Gronow S."/>
            <person name="Wellnitz S."/>
            <person name="Brambilla E."/>
            <person name="Klenk H.-P."/>
            <person name="Eisen J.A."/>
        </authorList>
    </citation>
    <scope>NUCLEOTIDE SEQUENCE [LARGE SCALE GENOMIC DNA]</scope>
    <source>
        <strain evidence="5">ATCC 33096 / DSM 2489 / 6091</strain>
    </source>
</reference>
<dbReference type="Proteomes" id="UP000006852">
    <property type="component" value="Chromosome"/>
</dbReference>
<reference evidence="4 5" key="1">
    <citation type="journal article" date="2011" name="Stand. Genomic Sci.">
        <title>Complete genome sequence of Treponema succinifaciens type strain (6091).</title>
        <authorList>
            <person name="Han C."/>
            <person name="Gronow S."/>
            <person name="Teshima H."/>
            <person name="Lapidus A."/>
            <person name="Nolan M."/>
            <person name="Lucas S."/>
            <person name="Hammon N."/>
            <person name="Deshpande S."/>
            <person name="Cheng J.F."/>
            <person name="Zeytun A."/>
            <person name="Tapia R."/>
            <person name="Goodwin L."/>
            <person name="Pitluck S."/>
            <person name="Liolios K."/>
            <person name="Pagani I."/>
            <person name="Ivanova N."/>
            <person name="Mavromatis K."/>
            <person name="Mikhailova N."/>
            <person name="Huntemann M."/>
            <person name="Pati A."/>
            <person name="Chen A."/>
            <person name="Palaniappan K."/>
            <person name="Land M."/>
            <person name="Hauser L."/>
            <person name="Brambilla E.M."/>
            <person name="Rohde M."/>
            <person name="Goker M."/>
            <person name="Woyke T."/>
            <person name="Bristow J."/>
            <person name="Eisen J.A."/>
            <person name="Markowitz V."/>
            <person name="Hugenholtz P."/>
            <person name="Kyrpides N.C."/>
            <person name="Klenk H.P."/>
            <person name="Detter J.C."/>
        </authorList>
    </citation>
    <scope>NUCLEOTIDE SEQUENCE [LARGE SCALE GENOMIC DNA]</scope>
    <source>
        <strain evidence="5">ATCC 33096 / DSM 2489 / 6091</strain>
    </source>
</reference>
<dbReference type="AlphaFoldDB" id="F2NXR2"/>
<dbReference type="eggNOG" id="COG0655">
    <property type="taxonomic scope" value="Bacteria"/>
</dbReference>
<name>F2NXR2_TRES6</name>
<dbReference type="KEGG" id="tsu:Tresu_2544"/>
<dbReference type="GeneID" id="302999656"/>
<evidence type="ECO:0000256" key="1">
    <source>
        <dbReference type="ARBA" id="ARBA00022630"/>
    </source>
</evidence>
<evidence type="ECO:0000313" key="4">
    <source>
        <dbReference type="EMBL" id="AEB15406.1"/>
    </source>
</evidence>
<sequence>MKILILNASPKPLGTISQMLKFLEDEIRRKNPSAEIENIRVSSLKFSACTGCMKCRSCGKCVFAGDDADVAGEKIASADFLVVASPCWWGNMTGSLKSLFDRNVFRLMGESKHGIPLALLKGKEAAIVTACTTPFPFNVICRQSPGVFSSIGEILKSAGIKITAKICASGTKQKPGLTMSRKRKIVKVAKKI</sequence>
<dbReference type="InterPro" id="IPR029039">
    <property type="entry name" value="Flavoprotein-like_sf"/>
</dbReference>
<keyword evidence="1" id="KW-0285">Flavoprotein</keyword>
<dbReference type="HOGENOM" id="CLU_050993_4_2_12"/>
<keyword evidence="2" id="KW-0288">FMN</keyword>
<evidence type="ECO:0000313" key="5">
    <source>
        <dbReference type="Proteomes" id="UP000006852"/>
    </source>
</evidence>
<accession>F2NXR2</accession>
<gene>
    <name evidence="4" type="ordered locus">Tresu_2544</name>
</gene>
<dbReference type="RefSeq" id="WP_013702656.1">
    <property type="nucleotide sequence ID" value="NC_015385.1"/>
</dbReference>
<dbReference type="OrthoDB" id="9790975at2"/>
<dbReference type="PANTHER" id="PTHR43278:SF2">
    <property type="entry name" value="IRON-SULFUR FLAVOPROTEIN"/>
    <property type="match status" value="1"/>
</dbReference>
<dbReference type="Gene3D" id="3.40.50.360">
    <property type="match status" value="1"/>
</dbReference>
<dbReference type="InterPro" id="IPR051796">
    <property type="entry name" value="ISF_SsuE-like"/>
</dbReference>
<evidence type="ECO:0000259" key="3">
    <source>
        <dbReference type="Pfam" id="PF03358"/>
    </source>
</evidence>
<protein>
    <submittedName>
        <fullName evidence="4">NADPH-dependent FMN reductase</fullName>
    </submittedName>
</protein>
<dbReference type="SUPFAM" id="SSF52218">
    <property type="entry name" value="Flavoproteins"/>
    <property type="match status" value="1"/>
</dbReference>
<dbReference type="PANTHER" id="PTHR43278">
    <property type="entry name" value="NAD(P)H-DEPENDENT FMN-CONTAINING OXIDOREDUCTASE YWQN-RELATED"/>
    <property type="match status" value="1"/>
</dbReference>
<organism evidence="4 5">
    <name type="scientific">Treponema succinifaciens (strain ATCC 33096 / DSM 2489 / 6091)</name>
    <dbReference type="NCBI Taxonomy" id="869209"/>
    <lineage>
        <taxon>Bacteria</taxon>
        <taxon>Pseudomonadati</taxon>
        <taxon>Spirochaetota</taxon>
        <taxon>Spirochaetia</taxon>
        <taxon>Spirochaetales</taxon>
        <taxon>Treponemataceae</taxon>
        <taxon>Treponema</taxon>
    </lineage>
</organism>